<dbReference type="Proteomes" id="UP000198620">
    <property type="component" value="Unassembled WGS sequence"/>
</dbReference>
<dbReference type="AlphaFoldDB" id="A0A1H7IXD3"/>
<name>A0A1H7IXD3_9PROT</name>
<evidence type="ECO:0008006" key="4">
    <source>
        <dbReference type="Google" id="ProtNLM"/>
    </source>
</evidence>
<protein>
    <recommendedName>
        <fullName evidence="4">DUF2796 domain-containing protein</fullName>
    </recommendedName>
</protein>
<feature type="compositionally biased region" description="Basic and acidic residues" evidence="1">
    <location>
        <begin position="144"/>
        <end position="158"/>
    </location>
</feature>
<organism evidence="2 3">
    <name type="scientific">Nitrosovibrio tenuis</name>
    <dbReference type="NCBI Taxonomy" id="1233"/>
    <lineage>
        <taxon>Bacteria</taxon>
        <taxon>Pseudomonadati</taxon>
        <taxon>Pseudomonadota</taxon>
        <taxon>Betaproteobacteria</taxon>
        <taxon>Nitrosomonadales</taxon>
        <taxon>Nitrosomonadaceae</taxon>
        <taxon>Nitrosovibrio</taxon>
    </lineage>
</organism>
<keyword evidence="3" id="KW-1185">Reference proteome</keyword>
<proteinExistence type="predicted"/>
<evidence type="ECO:0000313" key="2">
    <source>
        <dbReference type="EMBL" id="SEK66320.1"/>
    </source>
</evidence>
<accession>A0A1H7IXD3</accession>
<dbReference type="Pfam" id="PF10986">
    <property type="entry name" value="ZrgA"/>
    <property type="match status" value="1"/>
</dbReference>
<dbReference type="EMBL" id="FOBH01000002">
    <property type="protein sequence ID" value="SEK66320.1"/>
    <property type="molecule type" value="Genomic_DNA"/>
</dbReference>
<feature type="compositionally biased region" description="Low complexity" evidence="1">
    <location>
        <begin position="166"/>
        <end position="176"/>
    </location>
</feature>
<evidence type="ECO:0000313" key="3">
    <source>
        <dbReference type="Proteomes" id="UP000198620"/>
    </source>
</evidence>
<evidence type="ECO:0000256" key="1">
    <source>
        <dbReference type="SAM" id="MobiDB-lite"/>
    </source>
</evidence>
<dbReference type="InterPro" id="IPR021253">
    <property type="entry name" value="ZrgA-like"/>
</dbReference>
<dbReference type="OrthoDB" id="7346546at2"/>
<dbReference type="RefSeq" id="WP_090827408.1">
    <property type="nucleotide sequence ID" value="NZ_FOBH01000002.1"/>
</dbReference>
<dbReference type="STRING" id="1233.SAMN05216387_102308"/>
<reference evidence="2 3" key="1">
    <citation type="submission" date="2016-10" db="EMBL/GenBank/DDBJ databases">
        <authorList>
            <person name="de Groot N.N."/>
        </authorList>
    </citation>
    <scope>NUCLEOTIDE SEQUENCE [LARGE SCALE GENOMIC DNA]</scope>
    <source>
        <strain evidence="2 3">Nv1</strain>
    </source>
</reference>
<feature type="region of interest" description="Disordered" evidence="1">
    <location>
        <begin position="127"/>
        <end position="194"/>
    </location>
</feature>
<gene>
    <name evidence="2" type="ORF">SAMN05216387_102308</name>
</gene>
<feature type="compositionally biased region" description="Low complexity" evidence="1">
    <location>
        <begin position="127"/>
        <end position="140"/>
    </location>
</feature>
<sequence>MAEMKRASRWPGFSGRAAIITIAALVVATELMLPTCAYGAGPHVHGQATLEIAVDGPAVQINLNSPVDNLLGFEHAPRNEKERQAIRTMASKLHQPDSLFIFTPTAQCRLESSRLVSPQLPSELLLSRSGSSMGSDHSVLNNDNKLKVDKPSVDKPTGDKSPGLSPAPSAATSSRPTPAPSPSTQIVPSHGHADDHAELEATWDFRCATPQNLQGLDVRLFQLFPGLRRIDTAIVGPKGQSSVKLTPASTRLKW</sequence>